<feature type="region of interest" description="Disordered" evidence="1">
    <location>
        <begin position="125"/>
        <end position="150"/>
    </location>
</feature>
<feature type="compositionally biased region" description="Basic residues" evidence="1">
    <location>
        <begin position="1"/>
        <end position="11"/>
    </location>
</feature>
<evidence type="ECO:0000259" key="3">
    <source>
        <dbReference type="Pfam" id="PF24564"/>
    </source>
</evidence>
<dbReference type="Pfam" id="PF00350">
    <property type="entry name" value="Dynamin_N"/>
    <property type="match status" value="1"/>
</dbReference>
<feature type="compositionally biased region" description="Polar residues" evidence="1">
    <location>
        <begin position="36"/>
        <end position="47"/>
    </location>
</feature>
<dbReference type="SUPFAM" id="SSF52540">
    <property type="entry name" value="P-loop containing nucleoside triphosphate hydrolases"/>
    <property type="match status" value="1"/>
</dbReference>
<comment type="caution">
    <text evidence="4">The sequence shown here is derived from an EMBL/GenBank/DDBJ whole genome shotgun (WGS) entry which is preliminary data.</text>
</comment>
<gene>
    <name evidence="4" type="ORF">CSOL1703_00007133</name>
</gene>
<feature type="region of interest" description="Disordered" evidence="1">
    <location>
        <begin position="1"/>
        <end position="21"/>
    </location>
</feature>
<dbReference type="Pfam" id="PF24564">
    <property type="entry name" value="DUF7605"/>
    <property type="match status" value="1"/>
</dbReference>
<dbReference type="Gene3D" id="3.40.50.300">
    <property type="entry name" value="P-loop containing nucleotide triphosphate hydrolases"/>
    <property type="match status" value="1"/>
</dbReference>
<reference evidence="4" key="1">
    <citation type="submission" date="2021-10" db="EMBL/GenBank/DDBJ databases">
        <authorList>
            <person name="Piombo E."/>
        </authorList>
    </citation>
    <scope>NUCLEOTIDE SEQUENCE</scope>
</reference>
<dbReference type="PANTHER" id="PTHR36681:SF3">
    <property type="entry name" value="NUCLEAR GTPASE, GERMINAL CENTER-ASSOCIATED, TANDEM DUPLICATE 3"/>
    <property type="match status" value="1"/>
</dbReference>
<dbReference type="OrthoDB" id="3598281at2759"/>
<feature type="domain" description="DUF7605" evidence="3">
    <location>
        <begin position="681"/>
        <end position="862"/>
    </location>
</feature>
<dbReference type="InterPro" id="IPR045063">
    <property type="entry name" value="Dynamin_N"/>
</dbReference>
<feature type="compositionally biased region" description="Low complexity" evidence="1">
    <location>
        <begin position="53"/>
        <end position="63"/>
    </location>
</feature>
<protein>
    <recommendedName>
        <fullName evidence="6">GED domain-containing protein</fullName>
    </recommendedName>
</protein>
<keyword evidence="5" id="KW-1185">Reference proteome</keyword>
<sequence length="940" mass="105592">MQRSTRPKTIRRSQPAPGNSSVFCFGKEWSEMLDTAQPSPIPKTNQPVHFHSDAVSEQSSSSSIFNTVTGNSHPTFTFGSSSGHSWTFSQSKSESSSFKDIHQSPKEKSKLAGASPYYETVKSFNQPEDLAGGPQPDAERNATSYDVRSESTPSHPFFSELFQSQIQAGRAISQQTAELFEDSSFWSQQSSVTKLIDDANRLSTFHVSDTRTIAVLGDSGEGKSSLINSFLHYPGIAKTSDMGSACTSVVTEYRLRKPQHMAPITLEVEYMSKSEMAEVLVELLWSYRQLYLPNVQSDKTSTKDYERHTRESAQAWSALEAAFKHKSDFSESFLRDMSDGAMERIKSQLITWSQEITWPAGSANGIWRSRAVTPGECCEKTAIFMSNRYWPFTKIIRVYLESRVLEAGLILADLPGLQDTNLARIRTTQDYLMKCSNIFIVAKISRAITDQSLKSSLYSVLPRHVPIEWEGPAAKALKIAIDINEEAARQEFVETKKRIECSILERLDKDIENAKASGNRELKKTLKRRRGLLLIEARNNHVKDGLQAAYSSKVPGNRLDVFCVSNKMYDKYSRKGNSEFVEASGVPVLRKFCFQITADAQHREAKHFLQSSLFNLLTSFEVCLNSLASSSNDSVVLTKSKKSAHHAISATERLLRDAVTELQRDFMACFDDQIMKLSNNRHAEWMLAAEDEELKWESWHWSQFNAWCLHDGNHETDGREREDWNAKIIWKMRSELEYQWEVLEQEISEVFSTLLGTVSTLLVSLKGTIQSLAPARVQNLLADGIDSHIRGLEYTLSLSSEKFGREIGFIRRSASETNSTSIILSEMIPAYREACYQGTTGPGAAARQKAVISRRITDGVLFPNIVNTISTRVTAAVAKIVKDLEGHIERMMKAIKADIHFAFASTAKSSILLCPVHQTLMKVKDLRRQAEAIHSKVDGM</sequence>
<evidence type="ECO:0000313" key="4">
    <source>
        <dbReference type="EMBL" id="CAH0057357.1"/>
    </source>
</evidence>
<evidence type="ECO:0000256" key="1">
    <source>
        <dbReference type="SAM" id="MobiDB-lite"/>
    </source>
</evidence>
<accession>A0A9N9ZKW6</accession>
<evidence type="ECO:0000259" key="2">
    <source>
        <dbReference type="Pfam" id="PF00350"/>
    </source>
</evidence>
<proteinExistence type="predicted"/>
<dbReference type="InterPro" id="IPR027417">
    <property type="entry name" value="P-loop_NTPase"/>
</dbReference>
<feature type="domain" description="Dynamin N-terminal" evidence="2">
    <location>
        <begin position="213"/>
        <end position="453"/>
    </location>
</feature>
<evidence type="ECO:0008006" key="6">
    <source>
        <dbReference type="Google" id="ProtNLM"/>
    </source>
</evidence>
<name>A0A9N9ZKW6_9HYPO</name>
<dbReference type="InterPro" id="IPR056024">
    <property type="entry name" value="DUF7605"/>
</dbReference>
<dbReference type="Proteomes" id="UP000775872">
    <property type="component" value="Unassembled WGS sequence"/>
</dbReference>
<dbReference type="AlphaFoldDB" id="A0A9N9ZKW6"/>
<organism evidence="4 5">
    <name type="scientific">Clonostachys solani</name>
    <dbReference type="NCBI Taxonomy" id="160281"/>
    <lineage>
        <taxon>Eukaryota</taxon>
        <taxon>Fungi</taxon>
        <taxon>Dikarya</taxon>
        <taxon>Ascomycota</taxon>
        <taxon>Pezizomycotina</taxon>
        <taxon>Sordariomycetes</taxon>
        <taxon>Hypocreomycetidae</taxon>
        <taxon>Hypocreales</taxon>
        <taxon>Bionectriaceae</taxon>
        <taxon>Clonostachys</taxon>
    </lineage>
</organism>
<dbReference type="EMBL" id="CABFOC020000074">
    <property type="protein sequence ID" value="CAH0057357.1"/>
    <property type="molecule type" value="Genomic_DNA"/>
</dbReference>
<feature type="region of interest" description="Disordered" evidence="1">
    <location>
        <begin position="34"/>
        <end position="67"/>
    </location>
</feature>
<dbReference type="PANTHER" id="PTHR36681">
    <property type="entry name" value="NUCLEAR GTPASE, GERMINAL CENTER-ASSOCIATED, TANDEM DUPLICATE 3"/>
    <property type="match status" value="1"/>
</dbReference>
<evidence type="ECO:0000313" key="5">
    <source>
        <dbReference type="Proteomes" id="UP000775872"/>
    </source>
</evidence>
<feature type="compositionally biased region" description="Polar residues" evidence="1">
    <location>
        <begin position="141"/>
        <end position="150"/>
    </location>
</feature>